<dbReference type="InterPro" id="IPR013424">
    <property type="entry name" value="Ice-binding_C"/>
</dbReference>
<feature type="transmembrane region" description="Helical" evidence="1">
    <location>
        <begin position="207"/>
        <end position="224"/>
    </location>
</feature>
<evidence type="ECO:0000256" key="1">
    <source>
        <dbReference type="SAM" id="Phobius"/>
    </source>
</evidence>
<keyword evidence="1" id="KW-0812">Transmembrane</keyword>
<organism evidence="2 3">
    <name type="scientific">Hydrococcus rivularis NIES-593</name>
    <dbReference type="NCBI Taxonomy" id="1921803"/>
    <lineage>
        <taxon>Bacteria</taxon>
        <taxon>Bacillati</taxon>
        <taxon>Cyanobacteriota</taxon>
        <taxon>Cyanophyceae</taxon>
        <taxon>Pleurocapsales</taxon>
        <taxon>Hydrococcaceae</taxon>
        <taxon>Hydrococcus</taxon>
    </lineage>
</organism>
<keyword evidence="3" id="KW-1185">Reference proteome</keyword>
<dbReference type="RefSeq" id="WP_073599521.1">
    <property type="nucleotide sequence ID" value="NZ_MRCB01000010.1"/>
</dbReference>
<gene>
    <name evidence="2" type="ORF">NIES593_10390</name>
</gene>
<accession>A0A1U7HI24</accession>
<dbReference type="AlphaFoldDB" id="A0A1U7HI24"/>
<dbReference type="STRING" id="1921803.NIES593_10390"/>
<keyword evidence="1" id="KW-0472">Membrane</keyword>
<proteinExistence type="predicted"/>
<dbReference type="EMBL" id="MRCB01000010">
    <property type="protein sequence ID" value="OKH23242.1"/>
    <property type="molecule type" value="Genomic_DNA"/>
</dbReference>
<dbReference type="Proteomes" id="UP000186868">
    <property type="component" value="Unassembled WGS sequence"/>
</dbReference>
<dbReference type="NCBIfam" id="TIGR02595">
    <property type="entry name" value="PEP_CTERM"/>
    <property type="match status" value="1"/>
</dbReference>
<protein>
    <recommendedName>
        <fullName evidence="4">PEP-CTERM sorting domain-containing protein</fullName>
    </recommendedName>
</protein>
<keyword evidence="1" id="KW-1133">Transmembrane helix</keyword>
<evidence type="ECO:0008006" key="4">
    <source>
        <dbReference type="Google" id="ProtNLM"/>
    </source>
</evidence>
<evidence type="ECO:0000313" key="3">
    <source>
        <dbReference type="Proteomes" id="UP000186868"/>
    </source>
</evidence>
<name>A0A1U7HI24_9CYAN</name>
<evidence type="ECO:0000313" key="2">
    <source>
        <dbReference type="EMBL" id="OKH23242.1"/>
    </source>
</evidence>
<reference evidence="2 3" key="1">
    <citation type="submission" date="2016-11" db="EMBL/GenBank/DDBJ databases">
        <title>Draft Genome Sequences of Nine Cyanobacterial Strains from Diverse Habitats.</title>
        <authorList>
            <person name="Zhu T."/>
            <person name="Hou S."/>
            <person name="Lu X."/>
            <person name="Hess W.R."/>
        </authorList>
    </citation>
    <scope>NUCLEOTIDE SEQUENCE [LARGE SCALE GENOMIC DNA]</scope>
    <source>
        <strain evidence="2 3">NIES-593</strain>
    </source>
</reference>
<comment type="caution">
    <text evidence="2">The sequence shown here is derived from an EMBL/GenBank/DDBJ whole genome shotgun (WGS) entry which is preliminary data.</text>
</comment>
<sequence>MEVKHIALLSGLPLVAAGVLVSAIPAEAAIFVGPGQLDVSSERFGNAFYTQNAIDFTVGNPGPNNSLPSPGSPGEVEVTGQGGLSSLSGRAQIFDLFSPAPFPTGVKVNVSETTLLKFADGTTYNFTAFTRTGQDTGPNIFEFEGAFVNGGDRTPTNFAFITGQLPVSISSTTVLSSLDQIDDSGVVIGNASYSGTFTIPAAQVPEPTGVVGLLGVALGAGSLLKRKKTFKQMK</sequence>